<reference evidence="1 2" key="1">
    <citation type="submission" date="2019-11" db="EMBL/GenBank/DDBJ databases">
        <title>Whole-genome sequence of Rhodoplanes serenus DSM 18633, type strain.</title>
        <authorList>
            <person name="Kyndt J.A."/>
            <person name="Meyer T.E."/>
        </authorList>
    </citation>
    <scope>NUCLEOTIDE SEQUENCE [LARGE SCALE GENOMIC DNA]</scope>
    <source>
        <strain evidence="1 2">DSM 18633</strain>
    </source>
</reference>
<dbReference type="AlphaFoldDB" id="A0A9X5ATY9"/>
<accession>A0A9X5ATY9</accession>
<protein>
    <submittedName>
        <fullName evidence="1">Uncharacterized protein</fullName>
    </submittedName>
</protein>
<proteinExistence type="predicted"/>
<comment type="caution">
    <text evidence="1">The sequence shown here is derived from an EMBL/GenBank/DDBJ whole genome shotgun (WGS) entry which is preliminary data.</text>
</comment>
<dbReference type="Proteomes" id="UP000438991">
    <property type="component" value="Unassembled WGS sequence"/>
</dbReference>
<gene>
    <name evidence="1" type="ORF">GJ689_23285</name>
</gene>
<dbReference type="EMBL" id="WNKV01000024">
    <property type="protein sequence ID" value="MTW19127.1"/>
    <property type="molecule type" value="Genomic_DNA"/>
</dbReference>
<organism evidence="1 2">
    <name type="scientific">Rhodoplanes serenus</name>
    <dbReference type="NCBI Taxonomy" id="200615"/>
    <lineage>
        <taxon>Bacteria</taxon>
        <taxon>Pseudomonadati</taxon>
        <taxon>Pseudomonadota</taxon>
        <taxon>Alphaproteobacteria</taxon>
        <taxon>Hyphomicrobiales</taxon>
        <taxon>Nitrobacteraceae</taxon>
        <taxon>Rhodoplanes</taxon>
    </lineage>
</organism>
<evidence type="ECO:0000313" key="1">
    <source>
        <dbReference type="EMBL" id="MTW19127.1"/>
    </source>
</evidence>
<evidence type="ECO:0000313" key="2">
    <source>
        <dbReference type="Proteomes" id="UP000438991"/>
    </source>
</evidence>
<sequence>MKPRAVSLHRRVDAVVAATRIVDGDRSPSRESVWLLTLLSQRYVDMARIRQTLDGILAAGASGCEPGDLPYCRLRVAKFEAVLGLDQHPLSAEAAAAWDESRGRISHIESPWLAYVRRLAAEAGVSS</sequence>
<dbReference type="RefSeq" id="WP_155481419.1">
    <property type="nucleotide sequence ID" value="NZ_WNKV01000024.1"/>
</dbReference>
<name>A0A9X5ATY9_9BRAD</name>